<feature type="region of interest" description="Disordered" evidence="1">
    <location>
        <begin position="1"/>
        <end position="85"/>
    </location>
</feature>
<keyword evidence="4" id="KW-1185">Reference proteome</keyword>
<feature type="compositionally biased region" description="Basic residues" evidence="1">
    <location>
        <begin position="39"/>
        <end position="52"/>
    </location>
</feature>
<dbReference type="Proteomes" id="UP001295423">
    <property type="component" value="Unassembled WGS sequence"/>
</dbReference>
<feature type="region of interest" description="Disordered" evidence="1">
    <location>
        <begin position="394"/>
        <end position="528"/>
    </location>
</feature>
<evidence type="ECO:0000313" key="3">
    <source>
        <dbReference type="EMBL" id="CAJ1959959.1"/>
    </source>
</evidence>
<evidence type="ECO:0000256" key="1">
    <source>
        <dbReference type="SAM" id="MobiDB-lite"/>
    </source>
</evidence>
<feature type="compositionally biased region" description="Polar residues" evidence="1">
    <location>
        <begin position="462"/>
        <end position="471"/>
    </location>
</feature>
<keyword evidence="2" id="KW-0812">Transmembrane</keyword>
<gene>
    <name evidence="3" type="ORF">CYCCA115_LOCUS18376</name>
</gene>
<dbReference type="PANTHER" id="PTHR44826:SF8">
    <property type="entry name" value="WSC DOMAIN-CONTAINING PROTEIN"/>
    <property type="match status" value="1"/>
</dbReference>
<feature type="compositionally biased region" description="Polar residues" evidence="1">
    <location>
        <begin position="479"/>
        <end position="495"/>
    </location>
</feature>
<evidence type="ECO:0000256" key="2">
    <source>
        <dbReference type="SAM" id="Phobius"/>
    </source>
</evidence>
<proteinExistence type="predicted"/>
<sequence>MNQESSSEDRRSNNKRRSSNRRVSTQRERNDDDEYDHHANHHRNHKSHATHHHNQDDGSSKKRSSRAKVRPPSPETARPPSRSYATAIVDDDSTISVDDEKWHKKTWVRIMMGVIVIVFTVMITFFVLRATGLGLNKSAAIANGDASNAPSAVESSAPSSAPTPVPFFTYAAPDEDSCDEKSFETGDTSFVDGENTREFDFTFDVTMSFADSSGLWLQEFESKVNSALIPILVGCIDDDDDDDEDDRRLQYQERASVDMDGQLRGLHKASSNGSRRLDSDEMKFRYVIADATVIGMTTADLVCPQVLDSVSTQQDPRQGLPEICFRVSVNVDLLLRGEERVFSLVQLITTILSELSDPEQSLDESAVPVPTCTSLLDCMELTSPFKKIAVVGVTNRDPTNSPSTSPSQVPTNRPSTMPTNIPSMPPSLFPTEMPSLKPSFSPTSRPSPGPTLAPSRMPSIEPSFTPTDAPSTPRPTFTPQPSSSFGPSMRPTQMPSCADFWEPQDTDNQVIDPNDPPDTNCESEDENN</sequence>
<accession>A0AAD2JKW9</accession>
<organism evidence="3 4">
    <name type="scientific">Cylindrotheca closterium</name>
    <dbReference type="NCBI Taxonomy" id="2856"/>
    <lineage>
        <taxon>Eukaryota</taxon>
        <taxon>Sar</taxon>
        <taxon>Stramenopiles</taxon>
        <taxon>Ochrophyta</taxon>
        <taxon>Bacillariophyta</taxon>
        <taxon>Bacillariophyceae</taxon>
        <taxon>Bacillariophycidae</taxon>
        <taxon>Bacillariales</taxon>
        <taxon>Bacillariaceae</taxon>
        <taxon>Cylindrotheca</taxon>
    </lineage>
</organism>
<protein>
    <recommendedName>
        <fullName evidence="5">Transmembrane protein</fullName>
    </recommendedName>
</protein>
<evidence type="ECO:0000313" key="4">
    <source>
        <dbReference type="Proteomes" id="UP001295423"/>
    </source>
</evidence>
<name>A0AAD2JKW9_9STRA</name>
<feature type="compositionally biased region" description="Polar residues" evidence="1">
    <location>
        <begin position="396"/>
        <end position="422"/>
    </location>
</feature>
<reference evidence="3" key="1">
    <citation type="submission" date="2023-08" db="EMBL/GenBank/DDBJ databases">
        <authorList>
            <person name="Audoor S."/>
            <person name="Bilcke G."/>
        </authorList>
    </citation>
    <scope>NUCLEOTIDE SEQUENCE</scope>
</reference>
<dbReference type="InterPro" id="IPR051860">
    <property type="entry name" value="Plasmodium_CSP_Invasion"/>
</dbReference>
<dbReference type="EMBL" id="CAKOGP040002036">
    <property type="protein sequence ID" value="CAJ1959959.1"/>
    <property type="molecule type" value="Genomic_DNA"/>
</dbReference>
<feature type="compositionally biased region" description="Basic and acidic residues" evidence="1">
    <location>
        <begin position="25"/>
        <end position="38"/>
    </location>
</feature>
<dbReference type="PANTHER" id="PTHR44826">
    <property type="entry name" value="SPORE COAT PROTEIN SP85"/>
    <property type="match status" value="1"/>
</dbReference>
<comment type="caution">
    <text evidence="3">The sequence shown here is derived from an EMBL/GenBank/DDBJ whole genome shotgun (WGS) entry which is preliminary data.</text>
</comment>
<feature type="transmembrane region" description="Helical" evidence="2">
    <location>
        <begin position="110"/>
        <end position="128"/>
    </location>
</feature>
<evidence type="ECO:0008006" key="5">
    <source>
        <dbReference type="Google" id="ProtNLM"/>
    </source>
</evidence>
<dbReference type="AlphaFoldDB" id="A0AAD2JKW9"/>
<keyword evidence="2" id="KW-0472">Membrane</keyword>
<keyword evidence="2" id="KW-1133">Transmembrane helix</keyword>